<comment type="subcellular location">
    <subcellularLocation>
        <location evidence="2">Cell membrane</location>
        <topology evidence="2">Multi-pass membrane protein</topology>
    </subcellularLocation>
</comment>
<evidence type="ECO:0000256" key="7">
    <source>
        <dbReference type="ARBA" id="ARBA00019373"/>
    </source>
</evidence>
<comment type="pathway">
    <text evidence="4">Lipid metabolism.</text>
</comment>
<evidence type="ECO:0000256" key="20">
    <source>
        <dbReference type="ARBA" id="ARBA00032253"/>
    </source>
</evidence>
<evidence type="ECO:0000256" key="9">
    <source>
        <dbReference type="ARBA" id="ARBA00022516"/>
    </source>
</evidence>
<dbReference type="eggNOG" id="COG0575">
    <property type="taxonomic scope" value="Bacteria"/>
</dbReference>
<dbReference type="AlphaFoldDB" id="C5J7B0"/>
<keyword evidence="14" id="KW-0443">Lipid metabolism</keyword>
<protein>
    <recommendedName>
        <fullName evidence="7">Phosphatidate cytidylyltransferase</fullName>
        <ecNumber evidence="6">2.7.7.41</ecNumber>
    </recommendedName>
    <alternativeName>
        <fullName evidence="20">CDP-DAG synthase</fullName>
    </alternativeName>
    <alternativeName>
        <fullName evidence="22">CDP-DG synthase</fullName>
    </alternativeName>
    <alternativeName>
        <fullName evidence="18">CDP-diacylglycerol synthase</fullName>
    </alternativeName>
    <alternativeName>
        <fullName evidence="21">CDP-diglyceride pyrophosphorylase</fullName>
    </alternativeName>
    <alternativeName>
        <fullName evidence="23">CDP-diglyceride synthase</fullName>
    </alternativeName>
    <alternativeName>
        <fullName evidence="19">CTP:phosphatidate cytidylyltransferase</fullName>
    </alternativeName>
</protein>
<comment type="pathway">
    <text evidence="3">Phospholipid metabolism; CDP-diacylglycerol biosynthesis; CDP-diacylglycerol from sn-glycerol 3-phosphate: step 3/3.</text>
</comment>
<feature type="transmembrane region" description="Helical" evidence="24">
    <location>
        <begin position="109"/>
        <end position="128"/>
    </location>
</feature>
<feature type="transmembrane region" description="Helical" evidence="24">
    <location>
        <begin position="140"/>
        <end position="164"/>
    </location>
</feature>
<feature type="transmembrane region" description="Helical" evidence="24">
    <location>
        <begin position="210"/>
        <end position="230"/>
    </location>
</feature>
<keyword evidence="13 24" id="KW-1133">Transmembrane helix</keyword>
<evidence type="ECO:0000313" key="25">
    <source>
        <dbReference type="EMBL" id="CAT05373.1"/>
    </source>
</evidence>
<keyword evidence="12 25" id="KW-0548">Nucleotidyltransferase</keyword>
<keyword evidence="10" id="KW-0808">Transferase</keyword>
<keyword evidence="8" id="KW-1003">Cell membrane</keyword>
<evidence type="ECO:0000256" key="23">
    <source>
        <dbReference type="ARBA" id="ARBA00033406"/>
    </source>
</evidence>
<evidence type="ECO:0000256" key="1">
    <source>
        <dbReference type="ARBA" id="ARBA00001698"/>
    </source>
</evidence>
<evidence type="ECO:0000256" key="18">
    <source>
        <dbReference type="ARBA" id="ARBA00029893"/>
    </source>
</evidence>
<evidence type="ECO:0000256" key="4">
    <source>
        <dbReference type="ARBA" id="ARBA00005189"/>
    </source>
</evidence>
<dbReference type="GO" id="GO:0016024">
    <property type="term" value="P:CDP-diacylglycerol biosynthetic process"/>
    <property type="evidence" value="ECO:0007669"/>
    <property type="project" value="TreeGrafter"/>
</dbReference>
<evidence type="ECO:0000256" key="3">
    <source>
        <dbReference type="ARBA" id="ARBA00005119"/>
    </source>
</evidence>
<comment type="similarity">
    <text evidence="5">Belongs to the CDS family.</text>
</comment>
<evidence type="ECO:0000256" key="8">
    <source>
        <dbReference type="ARBA" id="ARBA00022475"/>
    </source>
</evidence>
<accession>C5J7B0</accession>
<organism evidence="25 26">
    <name type="scientific">Mesomycoplasma conjunctivae (strain ATCC 25834 / NCTC 10147 / HRC/581)</name>
    <name type="common">Mycoplasma conjunctivae</name>
    <dbReference type="NCBI Taxonomy" id="572263"/>
    <lineage>
        <taxon>Bacteria</taxon>
        <taxon>Bacillati</taxon>
        <taxon>Mycoplasmatota</taxon>
        <taxon>Mycoplasmoidales</taxon>
        <taxon>Metamycoplasmataceae</taxon>
        <taxon>Mesomycoplasma</taxon>
    </lineage>
</organism>
<proteinExistence type="inferred from homology"/>
<evidence type="ECO:0000256" key="14">
    <source>
        <dbReference type="ARBA" id="ARBA00023098"/>
    </source>
</evidence>
<evidence type="ECO:0000256" key="5">
    <source>
        <dbReference type="ARBA" id="ARBA00010185"/>
    </source>
</evidence>
<keyword evidence="9" id="KW-0444">Lipid biosynthesis</keyword>
<feature type="transmembrane region" description="Helical" evidence="24">
    <location>
        <begin position="242"/>
        <end position="263"/>
    </location>
</feature>
<reference evidence="26" key="1">
    <citation type="journal article" date="2009" name="BMC Bioinformatics">
        <title>The Mycoplasma conjunctivae genome sequencing, annotation and analysis.</title>
        <authorList>
            <person name="Calderon-Copete S.P."/>
            <person name="Wigger G."/>
            <person name="Wunderlin C."/>
            <person name="Schmidheini T."/>
            <person name="Frey J."/>
            <person name="Quail M.A."/>
            <person name="Falquet L."/>
        </authorList>
    </citation>
    <scope>NUCLEOTIDE SEQUENCE [LARGE SCALE GENOMIC DNA]</scope>
    <source>
        <strain evidence="26">ATCC 25834 / NCTC 10147 / HRC/581</strain>
    </source>
</reference>
<keyword evidence="16" id="KW-0594">Phospholipid biosynthesis</keyword>
<dbReference type="EMBL" id="FM864216">
    <property type="protein sequence ID" value="CAT05373.1"/>
    <property type="molecule type" value="Genomic_DNA"/>
</dbReference>
<evidence type="ECO:0000256" key="22">
    <source>
        <dbReference type="ARBA" id="ARBA00032743"/>
    </source>
</evidence>
<evidence type="ECO:0000256" key="19">
    <source>
        <dbReference type="ARBA" id="ARBA00031825"/>
    </source>
</evidence>
<dbReference type="PANTHER" id="PTHR46382:SF1">
    <property type="entry name" value="PHOSPHATIDATE CYTIDYLYLTRANSFERASE"/>
    <property type="match status" value="1"/>
</dbReference>
<keyword evidence="11 24" id="KW-0812">Transmembrane</keyword>
<dbReference type="KEGG" id="mco:MCJ_006790"/>
<feature type="transmembrane region" description="Helical" evidence="24">
    <location>
        <begin position="170"/>
        <end position="198"/>
    </location>
</feature>
<keyword evidence="15 24" id="KW-0472">Membrane</keyword>
<dbReference type="EC" id="2.7.7.41" evidence="6"/>
<evidence type="ECO:0000256" key="11">
    <source>
        <dbReference type="ARBA" id="ARBA00022692"/>
    </source>
</evidence>
<gene>
    <name evidence="25" type="ordered locus">MCJ_006790</name>
</gene>
<comment type="catalytic activity">
    <reaction evidence="1">
        <text>a 1,2-diacyl-sn-glycero-3-phosphate + CTP + H(+) = a CDP-1,2-diacyl-sn-glycerol + diphosphate</text>
        <dbReference type="Rhea" id="RHEA:16229"/>
        <dbReference type="ChEBI" id="CHEBI:15378"/>
        <dbReference type="ChEBI" id="CHEBI:33019"/>
        <dbReference type="ChEBI" id="CHEBI:37563"/>
        <dbReference type="ChEBI" id="CHEBI:58332"/>
        <dbReference type="ChEBI" id="CHEBI:58608"/>
        <dbReference type="EC" id="2.7.7.41"/>
    </reaction>
</comment>
<feature type="transmembrane region" description="Helical" evidence="24">
    <location>
        <begin position="36"/>
        <end position="58"/>
    </location>
</feature>
<evidence type="ECO:0000256" key="2">
    <source>
        <dbReference type="ARBA" id="ARBA00004651"/>
    </source>
</evidence>
<evidence type="ECO:0000256" key="17">
    <source>
        <dbReference type="ARBA" id="ARBA00023264"/>
    </source>
</evidence>
<dbReference type="Pfam" id="PF01148">
    <property type="entry name" value="CTP_transf_1"/>
    <property type="match status" value="1"/>
</dbReference>
<evidence type="ECO:0000256" key="21">
    <source>
        <dbReference type="ARBA" id="ARBA00032396"/>
    </source>
</evidence>
<feature type="transmembrane region" description="Helical" evidence="24">
    <location>
        <begin position="65"/>
        <end position="89"/>
    </location>
</feature>
<feature type="transmembrane region" description="Helical" evidence="24">
    <location>
        <begin position="12"/>
        <end position="30"/>
    </location>
</feature>
<evidence type="ECO:0000256" key="12">
    <source>
        <dbReference type="ARBA" id="ARBA00022695"/>
    </source>
</evidence>
<evidence type="ECO:0000256" key="13">
    <source>
        <dbReference type="ARBA" id="ARBA00022989"/>
    </source>
</evidence>
<dbReference type="Proteomes" id="UP000001491">
    <property type="component" value="Chromosome"/>
</dbReference>
<dbReference type="GO" id="GO:0005886">
    <property type="term" value="C:plasma membrane"/>
    <property type="evidence" value="ECO:0007669"/>
    <property type="project" value="UniProtKB-SubCell"/>
</dbReference>
<feature type="transmembrane region" description="Helical" evidence="24">
    <location>
        <begin position="284"/>
        <end position="304"/>
    </location>
</feature>
<evidence type="ECO:0000256" key="6">
    <source>
        <dbReference type="ARBA" id="ARBA00012487"/>
    </source>
</evidence>
<sequence>MLNLKKLKDIKGRIFASLILLFIIFPLFFLTYYGQIIGRSISLAIFALVLIYSVFEIVHHFTLSWFAKIVLSIIPLFLFFLPVGNTFLFYDKNPILNIAFLAKIIENQFRDYLTLIIIFTAIFLINILEYFTNKENNKRWFSNSIAIIFITFTITSFFKLVWIINIYSFVWVIFLGFIAAFADGFAYLFGIAIGGKLFKSRFKVSPSKSIEGFIFGFLSSAVLVAIVLFATNLDENITNHSIFRPLVIILLPIFAIIGDLSFSAVKRYLQIKDFSSIIKKHGGVFDRFDSTALVFIVFSIILIISNK</sequence>
<dbReference type="GO" id="GO:0004605">
    <property type="term" value="F:phosphatidate cytidylyltransferase activity"/>
    <property type="evidence" value="ECO:0007669"/>
    <property type="project" value="UniProtKB-EC"/>
</dbReference>
<dbReference type="PANTHER" id="PTHR46382">
    <property type="entry name" value="PHOSPHATIDATE CYTIDYLYLTRANSFERASE"/>
    <property type="match status" value="1"/>
</dbReference>
<name>C5J7B0_MESCH</name>
<evidence type="ECO:0000313" key="26">
    <source>
        <dbReference type="Proteomes" id="UP000001491"/>
    </source>
</evidence>
<evidence type="ECO:0000256" key="10">
    <source>
        <dbReference type="ARBA" id="ARBA00022679"/>
    </source>
</evidence>
<dbReference type="HOGENOM" id="CLU_037294_2_0_14"/>
<evidence type="ECO:0000256" key="16">
    <source>
        <dbReference type="ARBA" id="ARBA00023209"/>
    </source>
</evidence>
<keyword evidence="17" id="KW-1208">Phospholipid metabolism</keyword>
<keyword evidence="26" id="KW-1185">Reference proteome</keyword>
<evidence type="ECO:0000256" key="15">
    <source>
        <dbReference type="ARBA" id="ARBA00023136"/>
    </source>
</evidence>
<evidence type="ECO:0000256" key="24">
    <source>
        <dbReference type="SAM" id="Phobius"/>
    </source>
</evidence>